<proteinExistence type="predicted"/>
<dbReference type="AlphaFoldDB" id="A0A4U1Z220"/>
<comment type="caution">
    <text evidence="1">The sequence shown here is derived from an EMBL/GenBank/DDBJ whole genome shotgun (WGS) entry which is preliminary data.</text>
</comment>
<evidence type="ECO:0000313" key="4">
    <source>
        <dbReference type="Proteomes" id="UP000307574"/>
    </source>
</evidence>
<gene>
    <name evidence="2" type="ORF">FCV50_14180</name>
    <name evidence="1" type="ORF">FCV52_03220</name>
</gene>
<dbReference type="EMBL" id="SYUW01000007">
    <property type="protein sequence ID" value="TKF28175.1"/>
    <property type="molecule type" value="Genomic_DNA"/>
</dbReference>
<dbReference type="Proteomes" id="UP000307574">
    <property type="component" value="Unassembled WGS sequence"/>
</dbReference>
<dbReference type="Proteomes" id="UP000305234">
    <property type="component" value="Unassembled WGS sequence"/>
</dbReference>
<sequence>MKIFVILGLIAVAFYFYTSGDEAKINNIRSVEFSAKNRILTIAIDDDRDLQTKIRMDDKIEEAVFLNQLIDKGKSIYVDGNYLYQSRCQHVQLEWQKGELFLPKHYKVLLNEAC</sequence>
<name>A0A4U1Z220_9VIBR</name>
<protein>
    <submittedName>
        <fullName evidence="1">Uncharacterized protein</fullName>
    </submittedName>
</protein>
<evidence type="ECO:0000313" key="2">
    <source>
        <dbReference type="EMBL" id="TKF30372.1"/>
    </source>
</evidence>
<evidence type="ECO:0000313" key="1">
    <source>
        <dbReference type="EMBL" id="TKF28175.1"/>
    </source>
</evidence>
<accession>A0A4U1Z220</accession>
<evidence type="ECO:0000313" key="3">
    <source>
        <dbReference type="Proteomes" id="UP000305234"/>
    </source>
</evidence>
<dbReference type="EMBL" id="SYUV01000046">
    <property type="protein sequence ID" value="TKF30372.1"/>
    <property type="molecule type" value="Genomic_DNA"/>
</dbReference>
<organism evidence="1 3">
    <name type="scientific">Vibrio kanaloae</name>
    <dbReference type="NCBI Taxonomy" id="170673"/>
    <lineage>
        <taxon>Bacteria</taxon>
        <taxon>Pseudomonadati</taxon>
        <taxon>Pseudomonadota</taxon>
        <taxon>Gammaproteobacteria</taxon>
        <taxon>Vibrionales</taxon>
        <taxon>Vibrionaceae</taxon>
        <taxon>Vibrio</taxon>
    </lineage>
</organism>
<reference evidence="3 4" key="1">
    <citation type="submission" date="2019-04" db="EMBL/GenBank/DDBJ databases">
        <title>A reverse ecology approach based on a biological definition of microbial populations.</title>
        <authorList>
            <person name="Arevalo P."/>
            <person name="Vaninsberghe D."/>
            <person name="Elsherbini J."/>
            <person name="Gore J."/>
            <person name="Polz M."/>
        </authorList>
    </citation>
    <scope>NUCLEOTIDE SEQUENCE [LARGE SCALE GENOMIC DNA]</scope>
    <source>
        <strain evidence="1 3">10N.261.46.E4</strain>
        <strain evidence="2 4">10N.261.46.F4</strain>
    </source>
</reference>
<dbReference type="RefSeq" id="WP_136980659.1">
    <property type="nucleotide sequence ID" value="NZ_CP090020.1"/>
</dbReference>